<evidence type="ECO:0000256" key="5">
    <source>
        <dbReference type="ARBA" id="ARBA00022737"/>
    </source>
</evidence>
<evidence type="ECO:0000256" key="2">
    <source>
        <dbReference type="ARBA" id="ARBA00005925"/>
    </source>
</evidence>
<dbReference type="GO" id="GO:1904646">
    <property type="term" value="P:cellular response to amyloid-beta"/>
    <property type="evidence" value="ECO:0007669"/>
    <property type="project" value="Ensembl"/>
</dbReference>
<dbReference type="FunFam" id="2.60.40.10:FF:000641">
    <property type="entry name" value="Intercellular adhesion molecule 1"/>
    <property type="match status" value="1"/>
</dbReference>
<proteinExistence type="inferred from homology"/>
<dbReference type="InterPro" id="IPR013783">
    <property type="entry name" value="Ig-like_fold"/>
</dbReference>
<dbReference type="Ensembl" id="ENSMPUT00000006879.1">
    <property type="protein sequence ID" value="ENSMPUP00000006766.1"/>
    <property type="gene ID" value="ENSMPUG00000006820.1"/>
</dbReference>
<dbReference type="GO" id="GO:0022614">
    <property type="term" value="P:membrane to membrane docking"/>
    <property type="evidence" value="ECO:0007669"/>
    <property type="project" value="Ensembl"/>
</dbReference>
<dbReference type="GO" id="GO:2000352">
    <property type="term" value="P:negative regulation of endothelial cell apoptotic process"/>
    <property type="evidence" value="ECO:0007669"/>
    <property type="project" value="Ensembl"/>
</dbReference>
<evidence type="ECO:0000256" key="6">
    <source>
        <dbReference type="ARBA" id="ARBA00022843"/>
    </source>
</evidence>
<keyword evidence="8 17" id="KW-1133">Transmembrane helix</keyword>
<dbReference type="GO" id="GO:0061028">
    <property type="term" value="P:establishment of endothelial barrier"/>
    <property type="evidence" value="ECO:0007669"/>
    <property type="project" value="Ensembl"/>
</dbReference>
<dbReference type="GO" id="GO:0033627">
    <property type="term" value="P:cell adhesion mediated by integrin"/>
    <property type="evidence" value="ECO:0007669"/>
    <property type="project" value="Ensembl"/>
</dbReference>
<dbReference type="GO" id="GO:0071333">
    <property type="term" value="P:cellular response to glucose stimulus"/>
    <property type="evidence" value="ECO:0007669"/>
    <property type="project" value="Ensembl"/>
</dbReference>
<sequence length="589" mass="64263">MPEPSFRRGRREVSGKAAPPLCPPVPGHYKSSCALGEPSPRRTPLRSCRALSALLRPAMAPGAARLALPALLALIGVLPPGLGDAQISVHPPEATIPRGGTVQVNCSTSCDQTPKLGLETQLTKKEVAHGSHWKVFELSDVQEDSHPICFVNCRSQLMAPMSLTVYWFPERVELLPLPRWQPVGENLTLRCQVAGGAPRRNLTVVLLRGEEELSRQPAVGEPAEVTVTVLASRDDHLANFSCRTELDLRPGGLGLFQNSSAPRQLQTFVLPETRPRLATPAVVEVDTQWTVNCTLDGLFPAAEAEVILTLAEKKLDSTSLYGKDSVLATANVKANSQKEGIQQLACVVTLGDRDQKREENVVFYSFPAPNLTLSEPEVSEGTLVTVECEAQAGATVSLEGVSSESPAHRAEFRLNASAADHRRSFFCSAALIVAGHLLHKNQIRELRVLYGPRLDERDCPGNWTWEEGSQQTLRCQAWGNPVPQLKCQRKGDDALLPIGDLRPVKREVAGTYLCEARSPRGVTRREVVLNVTYHQNNMAIIIVVVATVLLGTVSGAAYLYNRQRKIQKYKLQKAQEAAAMKLNTPATPP</sequence>
<dbReference type="InterPro" id="IPR048679">
    <property type="entry name" value="ICAM1_3_5_D2"/>
</dbReference>
<name>M3Y615_MUSPF</name>
<dbReference type="FunCoup" id="M3Y615">
    <property type="interactions" value="3"/>
</dbReference>
<dbReference type="Pfam" id="PF21146">
    <property type="entry name" value="ICAM1_3_5_D2"/>
    <property type="match status" value="1"/>
</dbReference>
<dbReference type="FunFam" id="2.60.40.10:FF:000648">
    <property type="entry name" value="Intercellular adhesion molecule 1"/>
    <property type="match status" value="1"/>
</dbReference>
<dbReference type="GO" id="GO:0046813">
    <property type="term" value="P:receptor-mediated virion attachment to host cell"/>
    <property type="evidence" value="ECO:0007669"/>
    <property type="project" value="Ensembl"/>
</dbReference>
<dbReference type="InterPro" id="IPR013768">
    <property type="entry name" value="ICAM_N"/>
</dbReference>
<evidence type="ECO:0000256" key="3">
    <source>
        <dbReference type="ARBA" id="ARBA00022692"/>
    </source>
</evidence>
<evidence type="ECO:0000256" key="7">
    <source>
        <dbReference type="ARBA" id="ARBA00022889"/>
    </source>
</evidence>
<evidence type="ECO:0000256" key="4">
    <source>
        <dbReference type="ARBA" id="ARBA00022729"/>
    </source>
</evidence>
<keyword evidence="6" id="KW-0832">Ubl conjugation</keyword>
<evidence type="ECO:0000256" key="8">
    <source>
        <dbReference type="ARBA" id="ARBA00022989"/>
    </source>
</evidence>
<keyword evidence="3 17" id="KW-0812">Transmembrane</keyword>
<evidence type="ECO:0000256" key="13">
    <source>
        <dbReference type="ARBA" id="ARBA00037418"/>
    </source>
</evidence>
<keyword evidence="4" id="KW-0732">Signal</keyword>
<dbReference type="GO" id="GO:0002291">
    <property type="term" value="P:T cell activation via T cell receptor contact with antigen bound to MHC molecule on antigen presenting cell"/>
    <property type="evidence" value="ECO:0007669"/>
    <property type="project" value="Ensembl"/>
</dbReference>
<dbReference type="InterPro" id="IPR003599">
    <property type="entry name" value="Ig_sub"/>
</dbReference>
<dbReference type="STRING" id="9669.ENSMPUP00000006766"/>
<feature type="domain" description="Immunoglobulin" evidence="18">
    <location>
        <begin position="460"/>
        <end position="532"/>
    </location>
</feature>
<keyword evidence="12" id="KW-0393">Immunoglobulin domain</keyword>
<evidence type="ECO:0000256" key="14">
    <source>
        <dbReference type="ARBA" id="ARBA00038746"/>
    </source>
</evidence>
<gene>
    <name evidence="19" type="primary">ICAM1</name>
</gene>
<keyword evidence="5" id="KW-0677">Repeat</keyword>
<dbReference type="GO" id="GO:0072683">
    <property type="term" value="P:T cell extravasation"/>
    <property type="evidence" value="ECO:0007669"/>
    <property type="project" value="Ensembl"/>
</dbReference>
<evidence type="ECO:0000256" key="17">
    <source>
        <dbReference type="SAM" id="Phobius"/>
    </source>
</evidence>
<dbReference type="PRINTS" id="PR01472">
    <property type="entry name" value="ICAMVCAM1"/>
</dbReference>
<dbReference type="InterPro" id="IPR047012">
    <property type="entry name" value="ICAM_VCAM"/>
</dbReference>
<dbReference type="InterPro" id="IPR003987">
    <property type="entry name" value="ICAM_VCAM_N"/>
</dbReference>
<evidence type="ECO:0000256" key="1">
    <source>
        <dbReference type="ARBA" id="ARBA00004479"/>
    </source>
</evidence>
<dbReference type="GO" id="GO:0070374">
    <property type="term" value="P:positive regulation of ERK1 and ERK2 cascade"/>
    <property type="evidence" value="ECO:0007669"/>
    <property type="project" value="Ensembl"/>
</dbReference>
<accession>M3Y615</accession>
<dbReference type="InterPro" id="IPR036179">
    <property type="entry name" value="Ig-like_dom_sf"/>
</dbReference>
<dbReference type="GeneTree" id="ENSGT00940000162311"/>
<keyword evidence="7" id="KW-0130">Cell adhesion</keyword>
<protein>
    <recommendedName>
        <fullName evidence="15">Intercellular adhesion molecule 1</fullName>
    </recommendedName>
</protein>
<feature type="region of interest" description="Disordered" evidence="16">
    <location>
        <begin position="1"/>
        <end position="21"/>
    </location>
</feature>
<organism evidence="19">
    <name type="scientific">Mustela putorius furo</name>
    <name type="common">European domestic ferret</name>
    <name type="synonym">Mustela furo</name>
    <dbReference type="NCBI Taxonomy" id="9669"/>
    <lineage>
        <taxon>Eukaryota</taxon>
        <taxon>Metazoa</taxon>
        <taxon>Chordata</taxon>
        <taxon>Craniata</taxon>
        <taxon>Vertebrata</taxon>
        <taxon>Euteleostomi</taxon>
        <taxon>Mammalia</taxon>
        <taxon>Eutheria</taxon>
        <taxon>Laurasiatheria</taxon>
        <taxon>Carnivora</taxon>
        <taxon>Caniformia</taxon>
        <taxon>Musteloidea</taxon>
        <taxon>Mustelidae</taxon>
        <taxon>Mustelinae</taxon>
        <taxon>Mustela</taxon>
    </lineage>
</organism>
<dbReference type="GO" id="GO:0002693">
    <property type="term" value="P:positive regulation of cellular extravasation"/>
    <property type="evidence" value="ECO:0007669"/>
    <property type="project" value="Ensembl"/>
</dbReference>
<dbReference type="GO" id="GO:0070062">
    <property type="term" value="C:extracellular exosome"/>
    <property type="evidence" value="ECO:0007669"/>
    <property type="project" value="Ensembl"/>
</dbReference>
<dbReference type="FunFam" id="2.60.40.10:FF:000459">
    <property type="entry name" value="Intercellular adhesion molecule 1"/>
    <property type="match status" value="1"/>
</dbReference>
<dbReference type="PANTHER" id="PTHR13771:SF18">
    <property type="entry name" value="INTERCELLULAR ADHESION MOLECULE 1"/>
    <property type="match status" value="1"/>
</dbReference>
<dbReference type="GO" id="GO:0045121">
    <property type="term" value="C:membrane raft"/>
    <property type="evidence" value="ECO:0007669"/>
    <property type="project" value="Ensembl"/>
</dbReference>
<dbReference type="GO" id="GO:0001772">
    <property type="term" value="C:immunological synapse"/>
    <property type="evidence" value="ECO:0007669"/>
    <property type="project" value="Ensembl"/>
</dbReference>
<feature type="domain" description="Immunoglobulin" evidence="18">
    <location>
        <begin position="91"/>
        <end position="166"/>
    </location>
</feature>
<dbReference type="SMART" id="SM00409">
    <property type="entry name" value="IG"/>
    <property type="match status" value="4"/>
</dbReference>
<dbReference type="GO" id="GO:1990830">
    <property type="term" value="P:cellular response to leukemia inhibitory factor"/>
    <property type="evidence" value="ECO:0007669"/>
    <property type="project" value="Ensembl"/>
</dbReference>
<evidence type="ECO:0000256" key="9">
    <source>
        <dbReference type="ARBA" id="ARBA00023136"/>
    </source>
</evidence>
<keyword evidence="11" id="KW-0325">Glycoprotein</keyword>
<dbReference type="EMBL" id="AEYP01024546">
    <property type="status" value="NOT_ANNOTATED_CDS"/>
    <property type="molecule type" value="Genomic_DNA"/>
</dbReference>
<dbReference type="GO" id="GO:0009897">
    <property type="term" value="C:external side of plasma membrane"/>
    <property type="evidence" value="ECO:0007669"/>
    <property type="project" value="Ensembl"/>
</dbReference>
<dbReference type="PANTHER" id="PTHR13771">
    <property type="entry name" value="INTERCELLULAR ADHESION MOLECULE"/>
    <property type="match status" value="1"/>
</dbReference>
<dbReference type="GO" id="GO:0007159">
    <property type="term" value="P:leukocyte cell-cell adhesion"/>
    <property type="evidence" value="ECO:0007669"/>
    <property type="project" value="Ensembl"/>
</dbReference>
<keyword evidence="10" id="KW-1015">Disulfide bond</keyword>
<dbReference type="FunFam" id="2.60.40.10:FF:000194">
    <property type="entry name" value="Intercellular adhesion molecule 1"/>
    <property type="match status" value="1"/>
</dbReference>
<feature type="transmembrane region" description="Helical" evidence="17">
    <location>
        <begin position="538"/>
        <end position="560"/>
    </location>
</feature>
<dbReference type="SUPFAM" id="SSF48726">
    <property type="entry name" value="Immunoglobulin"/>
    <property type="match status" value="5"/>
</dbReference>
<keyword evidence="9 17" id="KW-0472">Membrane</keyword>
<feature type="domain" description="Immunoglobulin" evidence="18">
    <location>
        <begin position="373"/>
        <end position="449"/>
    </location>
</feature>
<dbReference type="PRINTS" id="PR01473">
    <property type="entry name" value="ICAM"/>
</dbReference>
<dbReference type="OMA" id="NLTVYWF"/>
<comment type="function">
    <text evidence="13">ICAM proteins are ligands for the leukocyte adhesion protein LFA-1 (integrin alpha-L/beta-2). During leukocyte trans-endothelial migration, ICAM1 engagement promotes the assembly of endothelial apical cups through ARHGEF26/SGEF and RHOG activation.</text>
</comment>
<dbReference type="Pfam" id="PF03921">
    <property type="entry name" value="ICAM_N"/>
    <property type="match status" value="1"/>
</dbReference>
<dbReference type="HOGENOM" id="CLU_036160_1_1_1"/>
<evidence type="ECO:0000256" key="16">
    <source>
        <dbReference type="SAM" id="MobiDB-lite"/>
    </source>
</evidence>
<evidence type="ECO:0000256" key="12">
    <source>
        <dbReference type="ARBA" id="ARBA00023319"/>
    </source>
</evidence>
<evidence type="ECO:0000313" key="19">
    <source>
        <dbReference type="Ensembl" id="ENSMPUP00000006766.1"/>
    </source>
</evidence>
<dbReference type="GO" id="GO:1902042">
    <property type="term" value="P:negative regulation of extrinsic apoptotic signaling pathway via death domain receptors"/>
    <property type="evidence" value="ECO:0007669"/>
    <property type="project" value="Ensembl"/>
</dbReference>
<evidence type="ECO:0000256" key="15">
    <source>
        <dbReference type="ARBA" id="ARBA00040566"/>
    </source>
</evidence>
<evidence type="ECO:0000256" key="10">
    <source>
        <dbReference type="ARBA" id="ARBA00023157"/>
    </source>
</evidence>
<feature type="domain" description="Immunoglobulin" evidence="18">
    <location>
        <begin position="176"/>
        <end position="266"/>
    </location>
</feature>
<dbReference type="eggNOG" id="ENOG502S45R">
    <property type="taxonomic scope" value="Eukaryota"/>
</dbReference>
<dbReference type="FunFam" id="2.60.40.10:FF:000338">
    <property type="entry name" value="intercellular adhesion molecule 5"/>
    <property type="match status" value="1"/>
</dbReference>
<comment type="subcellular location">
    <subcellularLocation>
        <location evidence="1">Membrane</location>
        <topology evidence="1">Single-pass type I membrane protein</topology>
    </subcellularLocation>
</comment>
<dbReference type="AlphaFoldDB" id="M3Y615"/>
<dbReference type="GO" id="GO:0002457">
    <property type="term" value="P:T cell antigen processing and presentation"/>
    <property type="evidence" value="ECO:0007669"/>
    <property type="project" value="Ensembl"/>
</dbReference>
<dbReference type="GO" id="GO:0005178">
    <property type="term" value="F:integrin binding"/>
    <property type="evidence" value="ECO:0007669"/>
    <property type="project" value="Ensembl"/>
</dbReference>
<comment type="similarity">
    <text evidence="2">Belongs to the immunoglobulin superfamily. ICAM family.</text>
</comment>
<evidence type="ECO:0000259" key="18">
    <source>
        <dbReference type="SMART" id="SM00409"/>
    </source>
</evidence>
<dbReference type="GO" id="GO:1900027">
    <property type="term" value="P:regulation of ruffle assembly"/>
    <property type="evidence" value="ECO:0007669"/>
    <property type="project" value="Ensembl"/>
</dbReference>
<evidence type="ECO:0000256" key="11">
    <source>
        <dbReference type="ARBA" id="ARBA00023180"/>
    </source>
</evidence>
<dbReference type="InterPro" id="IPR003988">
    <property type="entry name" value="ICAM"/>
</dbReference>
<comment type="subunit">
    <text evidence="14">Homodimer. Interacts with MUC1 and promotes cell aggregation in epithelial cells. Interacts with ARHGEF26/SGEF. Interacts (on T cell side) with CD81, CD247 and CD9 at immunological synapses between antigen-presenting cells and T cells.</text>
</comment>
<dbReference type="Gene3D" id="2.60.40.10">
    <property type="entry name" value="Immunoglobulins"/>
    <property type="match status" value="5"/>
</dbReference>
<reference evidence="19" key="1">
    <citation type="submission" date="2024-06" db="UniProtKB">
        <authorList>
            <consortium name="Ensembl"/>
        </authorList>
    </citation>
    <scope>IDENTIFICATION</scope>
</reference>
<dbReference type="InParanoid" id="M3Y615"/>